<dbReference type="PANTHER" id="PTHR24286:SF194">
    <property type="entry name" value="STEROID (22S)-HYDROXYLASE"/>
    <property type="match status" value="1"/>
</dbReference>
<dbReference type="GO" id="GO:0004497">
    <property type="term" value="F:monooxygenase activity"/>
    <property type="evidence" value="ECO:0007669"/>
    <property type="project" value="UniProtKB-KW"/>
</dbReference>
<dbReference type="PRINTS" id="PR00463">
    <property type="entry name" value="EP450I"/>
</dbReference>
<keyword evidence="3 12" id="KW-0812">Transmembrane</keyword>
<evidence type="ECO:0000256" key="12">
    <source>
        <dbReference type="SAM" id="Phobius"/>
    </source>
</evidence>
<keyword evidence="7 11" id="KW-0560">Oxidoreductase</keyword>
<evidence type="ECO:0000256" key="1">
    <source>
        <dbReference type="ARBA" id="ARBA00004167"/>
    </source>
</evidence>
<comment type="subcellular location">
    <subcellularLocation>
        <location evidence="1">Membrane</location>
        <topology evidence="1">Single-pass membrane protein</topology>
    </subcellularLocation>
</comment>
<keyword evidence="6 12" id="KW-1133">Transmembrane helix</keyword>
<evidence type="ECO:0000256" key="9">
    <source>
        <dbReference type="ARBA" id="ARBA00023136"/>
    </source>
</evidence>
<dbReference type="GO" id="GO:0016125">
    <property type="term" value="P:sterol metabolic process"/>
    <property type="evidence" value="ECO:0007669"/>
    <property type="project" value="TreeGrafter"/>
</dbReference>
<feature type="binding site" description="axial binding residue" evidence="10">
    <location>
        <position position="416"/>
    </location>
    <ligand>
        <name>heme</name>
        <dbReference type="ChEBI" id="CHEBI:30413"/>
    </ligand>
    <ligandPart>
        <name>Fe</name>
        <dbReference type="ChEBI" id="CHEBI:18248"/>
    </ligandPart>
</feature>
<feature type="transmembrane region" description="Helical" evidence="12">
    <location>
        <begin position="6"/>
        <end position="23"/>
    </location>
</feature>
<dbReference type="PRINTS" id="PR00385">
    <property type="entry name" value="P450"/>
</dbReference>
<dbReference type="InterPro" id="IPR001128">
    <property type="entry name" value="Cyt_P450"/>
</dbReference>
<protein>
    <recommendedName>
        <fullName evidence="15">Cytochrome P450</fullName>
    </recommendedName>
</protein>
<sequence>MEPATLLLMIIALLIAFLNFTRVRKLRSPKKLPPGNLGLPLIGETLSFLKPYSAATIGEFMEHHISRFGKNFSSHLFGNLSIVSTDPELIWFVLKNEGKLFRNDLSFAFKKVVGKYSMSLASGDVHKHLRSTVLGFLSIERLRTVFLQDADHVAVQIMSSWKDGIVISAKDEATKKIMSMSIDNPHIEKLPREYDSFIKAFVCFPLYIPGTKYWKAIQSRKYINDMFKKEMEARIEAKGGRNEGEIEDDFLGWLMKNTDYPQEKICDLLLGVLFAGHDTTSRAISLLIYFLESCPTAVEQLREEHLQIVRSKKQNGEYRLTWDDYKKMEFTKCVINETLRLGNIARFTLRCATKDTEFKDHVIPNGSTVLLHFGAVHMDPSLYEDPTQFNPWRWLSSPGMKATDSFMPFGKGLRTCPGADLARLEMAVFLHHLIPKFDWELAEPDHPIITPLVEFPRGLLIKVRAVSAC</sequence>
<keyword evidence="5" id="KW-0444">Lipid biosynthesis</keyword>
<dbReference type="Pfam" id="PF00067">
    <property type="entry name" value="p450"/>
    <property type="match status" value="1"/>
</dbReference>
<dbReference type="GO" id="GO:0020037">
    <property type="term" value="F:heme binding"/>
    <property type="evidence" value="ECO:0007669"/>
    <property type="project" value="InterPro"/>
</dbReference>
<evidence type="ECO:0000313" key="13">
    <source>
        <dbReference type="EMBL" id="ONK80923.1"/>
    </source>
</evidence>
<keyword evidence="11" id="KW-0503">Monooxygenase</keyword>
<dbReference type="GO" id="GO:0016705">
    <property type="term" value="F:oxidoreductase activity, acting on paired donors, with incorporation or reduction of molecular oxygen"/>
    <property type="evidence" value="ECO:0007669"/>
    <property type="project" value="InterPro"/>
</dbReference>
<dbReference type="GO" id="GO:0016020">
    <property type="term" value="C:membrane"/>
    <property type="evidence" value="ECO:0007669"/>
    <property type="project" value="UniProtKB-SubCell"/>
</dbReference>
<keyword evidence="8 10" id="KW-0408">Iron</keyword>
<evidence type="ECO:0000256" key="11">
    <source>
        <dbReference type="RuleBase" id="RU000461"/>
    </source>
</evidence>
<proteinExistence type="inferred from homology"/>
<keyword evidence="10 11" id="KW-0349">Heme</keyword>
<dbReference type="GO" id="GO:0016132">
    <property type="term" value="P:brassinosteroid biosynthetic process"/>
    <property type="evidence" value="ECO:0007669"/>
    <property type="project" value="TreeGrafter"/>
</dbReference>
<evidence type="ECO:0000256" key="2">
    <source>
        <dbReference type="ARBA" id="ARBA00010617"/>
    </source>
</evidence>
<evidence type="ECO:0000256" key="10">
    <source>
        <dbReference type="PIRSR" id="PIRSR602401-1"/>
    </source>
</evidence>
<dbReference type="CDD" id="cd11043">
    <property type="entry name" value="CYP90-like"/>
    <property type="match status" value="1"/>
</dbReference>
<dbReference type="InterPro" id="IPR017972">
    <property type="entry name" value="Cyt_P450_CS"/>
</dbReference>
<dbReference type="Proteomes" id="UP000243459">
    <property type="component" value="Chromosome 1"/>
</dbReference>
<evidence type="ECO:0000256" key="6">
    <source>
        <dbReference type="ARBA" id="ARBA00022989"/>
    </source>
</evidence>
<evidence type="ECO:0000256" key="3">
    <source>
        <dbReference type="ARBA" id="ARBA00022692"/>
    </source>
</evidence>
<dbReference type="GO" id="GO:0005506">
    <property type="term" value="F:iron ion binding"/>
    <property type="evidence" value="ECO:0007669"/>
    <property type="project" value="InterPro"/>
</dbReference>
<dbReference type="InterPro" id="IPR036396">
    <property type="entry name" value="Cyt_P450_sf"/>
</dbReference>
<comment type="cofactor">
    <cofactor evidence="10">
        <name>heme</name>
        <dbReference type="ChEBI" id="CHEBI:30413"/>
    </cofactor>
</comment>
<evidence type="ECO:0008006" key="15">
    <source>
        <dbReference type="Google" id="ProtNLM"/>
    </source>
</evidence>
<evidence type="ECO:0000256" key="7">
    <source>
        <dbReference type="ARBA" id="ARBA00023002"/>
    </source>
</evidence>
<accession>A0A5P1FTC7</accession>
<dbReference type="Gramene" id="ONK80923">
    <property type="protein sequence ID" value="ONK80923"/>
    <property type="gene ID" value="A4U43_C01F23290"/>
</dbReference>
<dbReference type="EMBL" id="CM007381">
    <property type="protein sequence ID" value="ONK80923.1"/>
    <property type="molecule type" value="Genomic_DNA"/>
</dbReference>
<comment type="similarity">
    <text evidence="2 11">Belongs to the cytochrome P450 family.</text>
</comment>
<keyword evidence="5" id="KW-0443">Lipid metabolism</keyword>
<gene>
    <name evidence="13" type="ORF">A4U43_C01F23290</name>
</gene>
<name>A0A5P1FTC7_ASPOF</name>
<keyword evidence="5" id="KW-0752">Steroid biosynthesis</keyword>
<dbReference type="PROSITE" id="PS00086">
    <property type="entry name" value="CYTOCHROME_P450"/>
    <property type="match status" value="1"/>
</dbReference>
<keyword evidence="9 12" id="KW-0472">Membrane</keyword>
<dbReference type="Gene3D" id="1.10.630.10">
    <property type="entry name" value="Cytochrome P450"/>
    <property type="match status" value="1"/>
</dbReference>
<dbReference type="InterPro" id="IPR002401">
    <property type="entry name" value="Cyt_P450_E_grp-I"/>
</dbReference>
<dbReference type="AlphaFoldDB" id="A0A5P1FTC7"/>
<keyword evidence="4 10" id="KW-0479">Metal-binding</keyword>
<evidence type="ECO:0000256" key="4">
    <source>
        <dbReference type="ARBA" id="ARBA00022723"/>
    </source>
</evidence>
<evidence type="ECO:0000256" key="8">
    <source>
        <dbReference type="ARBA" id="ARBA00023004"/>
    </source>
</evidence>
<dbReference type="PANTHER" id="PTHR24286">
    <property type="entry name" value="CYTOCHROME P450 26"/>
    <property type="match status" value="1"/>
</dbReference>
<dbReference type="OMA" id="RKYINDM"/>
<reference evidence="14" key="1">
    <citation type="journal article" date="2017" name="Nat. Commun.">
        <title>The asparagus genome sheds light on the origin and evolution of a young Y chromosome.</title>
        <authorList>
            <person name="Harkess A."/>
            <person name="Zhou J."/>
            <person name="Xu C."/>
            <person name="Bowers J.E."/>
            <person name="Van der Hulst R."/>
            <person name="Ayyampalayam S."/>
            <person name="Mercati F."/>
            <person name="Riccardi P."/>
            <person name="McKain M.R."/>
            <person name="Kakrana A."/>
            <person name="Tang H."/>
            <person name="Ray J."/>
            <person name="Groenendijk J."/>
            <person name="Arikit S."/>
            <person name="Mathioni S.M."/>
            <person name="Nakano M."/>
            <person name="Shan H."/>
            <person name="Telgmann-Rauber A."/>
            <person name="Kanno A."/>
            <person name="Yue Z."/>
            <person name="Chen H."/>
            <person name="Li W."/>
            <person name="Chen Y."/>
            <person name="Xu X."/>
            <person name="Zhang Y."/>
            <person name="Luo S."/>
            <person name="Chen H."/>
            <person name="Gao J."/>
            <person name="Mao Z."/>
            <person name="Pires J.C."/>
            <person name="Luo M."/>
            <person name="Kudrna D."/>
            <person name="Wing R.A."/>
            <person name="Meyers B.C."/>
            <person name="Yi K."/>
            <person name="Kong H."/>
            <person name="Lavrijsen P."/>
            <person name="Sunseri F."/>
            <person name="Falavigna A."/>
            <person name="Ye Y."/>
            <person name="Leebens-Mack J.H."/>
            <person name="Chen G."/>
        </authorList>
    </citation>
    <scope>NUCLEOTIDE SEQUENCE [LARGE SCALE GENOMIC DNA]</scope>
    <source>
        <strain evidence="14">cv. DH0086</strain>
    </source>
</reference>
<evidence type="ECO:0000256" key="5">
    <source>
        <dbReference type="ARBA" id="ARBA00022955"/>
    </source>
</evidence>
<dbReference type="GO" id="GO:0010268">
    <property type="term" value="P:brassinosteroid homeostasis"/>
    <property type="evidence" value="ECO:0007669"/>
    <property type="project" value="TreeGrafter"/>
</dbReference>
<keyword evidence="14" id="KW-1185">Reference proteome</keyword>
<dbReference type="SUPFAM" id="SSF48264">
    <property type="entry name" value="Cytochrome P450"/>
    <property type="match status" value="1"/>
</dbReference>
<evidence type="ECO:0000313" key="14">
    <source>
        <dbReference type="Proteomes" id="UP000243459"/>
    </source>
</evidence>
<organism evidence="13 14">
    <name type="scientific">Asparagus officinalis</name>
    <name type="common">Garden asparagus</name>
    <dbReference type="NCBI Taxonomy" id="4686"/>
    <lineage>
        <taxon>Eukaryota</taxon>
        <taxon>Viridiplantae</taxon>
        <taxon>Streptophyta</taxon>
        <taxon>Embryophyta</taxon>
        <taxon>Tracheophyta</taxon>
        <taxon>Spermatophyta</taxon>
        <taxon>Magnoliopsida</taxon>
        <taxon>Liliopsida</taxon>
        <taxon>Asparagales</taxon>
        <taxon>Asparagaceae</taxon>
        <taxon>Asparagoideae</taxon>
        <taxon>Asparagus</taxon>
    </lineage>
</organism>